<evidence type="ECO:0000256" key="1">
    <source>
        <dbReference type="SAM" id="Phobius"/>
    </source>
</evidence>
<proteinExistence type="predicted"/>
<dbReference type="AlphaFoldDB" id="A0AB38E574"/>
<name>A0AB38E574_XANCH</name>
<keyword evidence="5" id="KW-1185">Reference proteome</keyword>
<evidence type="ECO:0000313" key="4">
    <source>
        <dbReference type="Proteomes" id="UP000234166"/>
    </source>
</evidence>
<evidence type="ECO:0000313" key="5">
    <source>
        <dbReference type="Proteomes" id="UP000234181"/>
    </source>
</evidence>
<organism evidence="3 4">
    <name type="scientific">Xanthomonas campestris pv. phaseoli</name>
    <dbReference type="NCBI Taxonomy" id="317013"/>
    <lineage>
        <taxon>Bacteria</taxon>
        <taxon>Pseudomonadati</taxon>
        <taxon>Pseudomonadota</taxon>
        <taxon>Gammaproteobacteria</taxon>
        <taxon>Lysobacterales</taxon>
        <taxon>Lysobacteraceae</taxon>
        <taxon>Xanthomonas</taxon>
    </lineage>
</organism>
<protein>
    <submittedName>
        <fullName evidence="3">Membrane protein</fullName>
    </submittedName>
</protein>
<feature type="transmembrane region" description="Helical" evidence="1">
    <location>
        <begin position="111"/>
        <end position="129"/>
    </location>
</feature>
<gene>
    <name evidence="2" type="ORF">XAP6984_690009</name>
    <name evidence="3" type="ORF">XAP7430_650009</name>
</gene>
<feature type="transmembrane region" description="Helical" evidence="1">
    <location>
        <begin position="74"/>
        <end position="91"/>
    </location>
</feature>
<evidence type="ECO:0000313" key="3">
    <source>
        <dbReference type="EMBL" id="SON91744.1"/>
    </source>
</evidence>
<dbReference type="Proteomes" id="UP000234181">
    <property type="component" value="Unassembled WGS sequence"/>
</dbReference>
<keyword evidence="1" id="KW-1133">Transmembrane helix</keyword>
<sequence>MFVKALLLVVSALLYVAALCLPALHGGAEHVSGVVLLMLGWIQVLDGQCVAWLANLLFFGAWLCCLFKSDRTALGLLLSACLIGMDTFRATRYLKNEAGHEVMIDRVGAAFYVWELSFLALVIVVLMRLSKKPGVKRPKTV</sequence>
<feature type="transmembrane region" description="Helical" evidence="1">
    <location>
        <begin position="50"/>
        <end position="67"/>
    </location>
</feature>
<comment type="caution">
    <text evidence="3">The sequence shown here is derived from an EMBL/GenBank/DDBJ whole genome shotgun (WGS) entry which is preliminary data.</text>
</comment>
<dbReference type="EMBL" id="OCYS01000122">
    <property type="protein sequence ID" value="SON91744.1"/>
    <property type="molecule type" value="Genomic_DNA"/>
</dbReference>
<dbReference type="EMBL" id="OCYT01000127">
    <property type="protein sequence ID" value="SON85485.1"/>
    <property type="molecule type" value="Genomic_DNA"/>
</dbReference>
<keyword evidence="1" id="KW-0472">Membrane</keyword>
<reference evidence="4 5" key="1">
    <citation type="submission" date="2017-10" db="EMBL/GenBank/DDBJ databases">
        <authorList>
            <person name="Regsiter A."/>
            <person name="William W."/>
        </authorList>
    </citation>
    <scope>NUCLEOTIDE SEQUENCE [LARGE SCALE GENOMIC DNA]</scope>
    <source>
        <strain evidence="2 5">CFBP6984</strain>
        <strain evidence="3 4">CFBP7430</strain>
    </source>
</reference>
<keyword evidence="1" id="KW-0812">Transmembrane</keyword>
<evidence type="ECO:0000313" key="2">
    <source>
        <dbReference type="EMBL" id="SON85485.1"/>
    </source>
</evidence>
<dbReference type="Proteomes" id="UP000234166">
    <property type="component" value="Unassembled WGS sequence"/>
</dbReference>
<accession>A0AB38E574</accession>